<proteinExistence type="predicted"/>
<reference evidence="7 8" key="1">
    <citation type="submission" date="2019-03" db="EMBL/GenBank/DDBJ databases">
        <title>Above-ground endophytic microbial communities from plants in different locations in the United States.</title>
        <authorList>
            <person name="Frank C."/>
        </authorList>
    </citation>
    <scope>NUCLEOTIDE SEQUENCE [LARGE SCALE GENOMIC DNA]</scope>
    <source>
        <strain evidence="7 8">LP_13_YM</strain>
    </source>
</reference>
<keyword evidence="8" id="KW-1185">Reference proteome</keyword>
<sequence length="202" mass="21628">MKADEPARDARRTAAAYRLLRLDRAERALDYLFRSMPVGHRVLKGLLMATQASTASLIAYGIGLLLHTQQAFWAAITAIAVTQLSYTDTRGSSRDQCIGAALGAVAGLFGIWLDVGQIVSFVVAVFVVIVACWILNAGASARLGAITATIVLLVPSTGPAWQFAFIRVGEVALGTVCALSVSWAMARIQALFIHEHTREDDA</sequence>
<organism evidence="7 8">
    <name type="scientific">Luteibacter rhizovicinus</name>
    <dbReference type="NCBI Taxonomy" id="242606"/>
    <lineage>
        <taxon>Bacteria</taxon>
        <taxon>Pseudomonadati</taxon>
        <taxon>Pseudomonadota</taxon>
        <taxon>Gammaproteobacteria</taxon>
        <taxon>Lysobacterales</taxon>
        <taxon>Rhodanobacteraceae</taxon>
        <taxon>Luteibacter</taxon>
    </lineage>
</organism>
<evidence type="ECO:0000256" key="3">
    <source>
        <dbReference type="ARBA" id="ARBA00022989"/>
    </source>
</evidence>
<dbReference type="Pfam" id="PF13515">
    <property type="entry name" value="FUSC_2"/>
    <property type="match status" value="1"/>
</dbReference>
<comment type="caution">
    <text evidence="7">The sequence shown here is derived from an EMBL/GenBank/DDBJ whole genome shotgun (WGS) entry which is preliminary data.</text>
</comment>
<evidence type="ECO:0000313" key="8">
    <source>
        <dbReference type="Proteomes" id="UP000295645"/>
    </source>
</evidence>
<name>A0A4V6P464_9GAMM</name>
<comment type="subcellular location">
    <subcellularLocation>
        <location evidence="1">Membrane</location>
        <topology evidence="1">Multi-pass membrane protein</topology>
    </subcellularLocation>
</comment>
<keyword evidence="4 5" id="KW-0472">Membrane</keyword>
<gene>
    <name evidence="7" type="ORF">EC912_102428</name>
</gene>
<feature type="transmembrane region" description="Helical" evidence="5">
    <location>
        <begin position="143"/>
        <end position="165"/>
    </location>
</feature>
<dbReference type="Proteomes" id="UP000295645">
    <property type="component" value="Unassembled WGS sequence"/>
</dbReference>
<dbReference type="GO" id="GO:0016020">
    <property type="term" value="C:membrane"/>
    <property type="evidence" value="ECO:0007669"/>
    <property type="project" value="UniProtKB-SubCell"/>
</dbReference>
<evidence type="ECO:0000313" key="7">
    <source>
        <dbReference type="EMBL" id="TCV96079.1"/>
    </source>
</evidence>
<dbReference type="InterPro" id="IPR049453">
    <property type="entry name" value="Memb_transporter_dom"/>
</dbReference>
<evidence type="ECO:0000256" key="2">
    <source>
        <dbReference type="ARBA" id="ARBA00022692"/>
    </source>
</evidence>
<dbReference type="EMBL" id="SMCS01000002">
    <property type="protein sequence ID" value="TCV96079.1"/>
    <property type="molecule type" value="Genomic_DNA"/>
</dbReference>
<dbReference type="AlphaFoldDB" id="A0A4V6P464"/>
<dbReference type="OrthoDB" id="9089456at2"/>
<keyword evidence="2 5" id="KW-0812">Transmembrane</keyword>
<dbReference type="RefSeq" id="WP_132142296.1">
    <property type="nucleotide sequence ID" value="NZ_SMCS01000002.1"/>
</dbReference>
<protein>
    <submittedName>
        <fullName evidence="7">Fusaric acid resistance family protein</fullName>
    </submittedName>
</protein>
<accession>A0A4V6P464</accession>
<evidence type="ECO:0000256" key="1">
    <source>
        <dbReference type="ARBA" id="ARBA00004141"/>
    </source>
</evidence>
<feature type="transmembrane region" description="Helical" evidence="5">
    <location>
        <begin position="171"/>
        <end position="193"/>
    </location>
</feature>
<keyword evidence="3 5" id="KW-1133">Transmembrane helix</keyword>
<evidence type="ECO:0000256" key="4">
    <source>
        <dbReference type="ARBA" id="ARBA00023136"/>
    </source>
</evidence>
<feature type="transmembrane region" description="Helical" evidence="5">
    <location>
        <begin position="118"/>
        <end position="136"/>
    </location>
</feature>
<feature type="domain" description="Integral membrane bound transporter" evidence="6">
    <location>
        <begin position="58"/>
        <end position="180"/>
    </location>
</feature>
<evidence type="ECO:0000256" key="5">
    <source>
        <dbReference type="SAM" id="Phobius"/>
    </source>
</evidence>
<evidence type="ECO:0000259" key="6">
    <source>
        <dbReference type="Pfam" id="PF13515"/>
    </source>
</evidence>